<dbReference type="SUPFAM" id="SSF53756">
    <property type="entry name" value="UDP-Glycosyltransferase/glycogen phosphorylase"/>
    <property type="match status" value="1"/>
</dbReference>
<feature type="compositionally biased region" description="Polar residues" evidence="2">
    <location>
        <begin position="902"/>
        <end position="916"/>
    </location>
</feature>
<dbReference type="OrthoDB" id="425044at2759"/>
<accession>A0A1Q9E458</accession>
<dbReference type="PROSITE" id="PS50042">
    <property type="entry name" value="CNMP_BINDING_3"/>
    <property type="match status" value="1"/>
</dbReference>
<dbReference type="GO" id="GO:0035251">
    <property type="term" value="F:UDP-glucosyltransferase activity"/>
    <property type="evidence" value="ECO:0007669"/>
    <property type="project" value="InterPro"/>
</dbReference>
<evidence type="ECO:0000256" key="1">
    <source>
        <dbReference type="ARBA" id="ARBA00022679"/>
    </source>
</evidence>
<dbReference type="SUPFAM" id="SSF48371">
    <property type="entry name" value="ARM repeat"/>
    <property type="match status" value="1"/>
</dbReference>
<feature type="region of interest" description="Disordered" evidence="2">
    <location>
        <begin position="1585"/>
        <end position="1615"/>
    </location>
</feature>
<feature type="transmembrane region" description="Helical" evidence="3">
    <location>
        <begin position="1529"/>
        <end position="1552"/>
    </location>
</feature>
<dbReference type="CDD" id="cd03784">
    <property type="entry name" value="GT1_Gtf-like"/>
    <property type="match status" value="1"/>
</dbReference>
<keyword evidence="3" id="KW-1133">Transmembrane helix</keyword>
<evidence type="ECO:0000256" key="2">
    <source>
        <dbReference type="SAM" id="MobiDB-lite"/>
    </source>
</evidence>
<dbReference type="Gene3D" id="3.40.50.2000">
    <property type="entry name" value="Glycogen Phosphorylase B"/>
    <property type="match status" value="2"/>
</dbReference>
<feature type="domain" description="Cyclic nucleotide-binding" evidence="4">
    <location>
        <begin position="640"/>
        <end position="701"/>
    </location>
</feature>
<evidence type="ECO:0000256" key="3">
    <source>
        <dbReference type="SAM" id="Phobius"/>
    </source>
</evidence>
<keyword evidence="3" id="KW-0812">Transmembrane</keyword>
<evidence type="ECO:0000313" key="5">
    <source>
        <dbReference type="EMBL" id="OLQ02206.1"/>
    </source>
</evidence>
<dbReference type="InterPro" id="IPR027417">
    <property type="entry name" value="P-loop_NTPase"/>
</dbReference>
<dbReference type="Pfam" id="PF00201">
    <property type="entry name" value="UDPGT"/>
    <property type="match status" value="1"/>
</dbReference>
<keyword evidence="3" id="KW-0472">Membrane</keyword>
<organism evidence="5 6">
    <name type="scientific">Symbiodinium microadriaticum</name>
    <name type="common">Dinoflagellate</name>
    <name type="synonym">Zooxanthella microadriatica</name>
    <dbReference type="NCBI Taxonomy" id="2951"/>
    <lineage>
        <taxon>Eukaryota</taxon>
        <taxon>Sar</taxon>
        <taxon>Alveolata</taxon>
        <taxon>Dinophyceae</taxon>
        <taxon>Suessiales</taxon>
        <taxon>Symbiodiniaceae</taxon>
        <taxon>Symbiodinium</taxon>
    </lineage>
</organism>
<dbReference type="SUPFAM" id="SSF51206">
    <property type="entry name" value="cAMP-binding domain-like"/>
    <property type="match status" value="1"/>
</dbReference>
<comment type="caution">
    <text evidence="5">The sequence shown here is derived from an EMBL/GenBank/DDBJ whole genome shotgun (WGS) entry which is preliminary data.</text>
</comment>
<dbReference type="EMBL" id="LSRX01000270">
    <property type="protein sequence ID" value="OLQ02206.1"/>
    <property type="molecule type" value="Genomic_DNA"/>
</dbReference>
<feature type="region of interest" description="Disordered" evidence="2">
    <location>
        <begin position="902"/>
        <end position="929"/>
    </location>
</feature>
<feature type="compositionally biased region" description="Polar residues" evidence="2">
    <location>
        <begin position="2265"/>
        <end position="2278"/>
    </location>
</feature>
<dbReference type="InterPro" id="IPR002213">
    <property type="entry name" value="UDP_glucos_trans"/>
</dbReference>
<dbReference type="PANTHER" id="PTHR48049">
    <property type="entry name" value="GLYCOSYLTRANSFERASE"/>
    <property type="match status" value="1"/>
</dbReference>
<dbReference type="Gene3D" id="2.60.120.10">
    <property type="entry name" value="Jelly Rolls"/>
    <property type="match status" value="1"/>
</dbReference>
<reference evidence="5 6" key="1">
    <citation type="submission" date="2016-02" db="EMBL/GenBank/DDBJ databases">
        <title>Genome analysis of coral dinoflagellate symbionts highlights evolutionary adaptations to a symbiotic lifestyle.</title>
        <authorList>
            <person name="Aranda M."/>
            <person name="Li Y."/>
            <person name="Liew Y.J."/>
            <person name="Baumgarten S."/>
            <person name="Simakov O."/>
            <person name="Wilson M."/>
            <person name="Piel J."/>
            <person name="Ashoor H."/>
            <person name="Bougouffa S."/>
            <person name="Bajic V.B."/>
            <person name="Ryu T."/>
            <person name="Ravasi T."/>
            <person name="Bayer T."/>
            <person name="Micklem G."/>
            <person name="Kim H."/>
            <person name="Bhak J."/>
            <person name="Lajeunesse T.C."/>
            <person name="Voolstra C.R."/>
        </authorList>
    </citation>
    <scope>NUCLEOTIDE SEQUENCE [LARGE SCALE GENOMIC DNA]</scope>
    <source>
        <strain evidence="5 6">CCMP2467</strain>
    </source>
</reference>
<protein>
    <submittedName>
        <fullName evidence="5">Anthocyanidin 3-O-glucosyltransferase 2</fullName>
    </submittedName>
</protein>
<dbReference type="InterPro" id="IPR018490">
    <property type="entry name" value="cNMP-bd_dom_sf"/>
</dbReference>
<name>A0A1Q9E458_SYMMI</name>
<sequence length="2339" mass="254377">MKRGAPTSDADIDGLLEGFTSTSFERKRDASLVLQRLVADDPGGLGTALALRITAGDVEARRCAAVLLREVFTQNGVSLIPKSDGSIGQITEEDESQACPVWVREGLGETLLESFRSSVSEPTVRCKAADAVGTAAFRQFTIGGRAWPALTATLAKLCNTGARPEMMAVLELLEVLRDEAELAEDWQDNATVHPMTWVYAQLAALQKESGALHALLASALLDPAGEDTLAEPAARMFCLLVKAEAPEELRSAFRDLAPALAQAVVRHPGEALLQALALVVRDDPEMWGEDLGDLPGVLARAAMDSKAEPAARLAAMESLMQLLNASDVSGLSSTMDVSDSVEESEQLEVHTLTALAAVLAELPSPEATEWWAEVVDGETELEADDGDRSRAEESLLQEALDDACRLIRRSGRACSKLHAAALQLLQMEAWQAKHGGLLLLLRLAVKTSEDGEQTVDEQRAGEVSQAALCCFTNTNPRVRWAALEVCARLLMAGCRAPVGLISQMPQPLLLLCNDIYTRVRRRGLLVLLFSAQTAPHEMAMHGERIFKEVLIPHARDDDDSRAACRQIAEQLALVKDVPGGCTEEQRTCFQQELERDAVGGSYAFCEAQAAPAGRRMSMVRRKSSGLIMDEPAEQQYGQSIGTIRSGQAVGVVALMEGQPRSATALVSEPSEMLLVRKADFMRLIKEPMSRDWVEKDRFLQDHLVGIREHAKSFVPITGKSHATHMFAKKKYLPGHIFLHEGQVAEGALYVIFEGSVEFFRAASGTTAKLREAWRNPVMEQRKPLGLLQPTSAGVVAREYRLCAMLSGGLFGSASFIGGEKTTEEFSVIAGPKGCLVFESVGDNFQKLPLKVASAAREVLSKVAQVHQETCGVLLATLDSGSDENPAKLWKRTMAWQGNANARRASQSNPLLTSSKMQVGLPQGRRERDGPLTVTPLQVSFLFSSIADAIFATRVMIQGQATCRQIESLAGDPPAGGDWCAVLVPQRRVACDACKSDPGGSECTSEVPEPLEEEAAVQLPMQGPWQINLDLTLWQTLQEEPSSRKSAEDMDAETRVWKQGHALVRTLGALLVVRGWSRGRAGLGWEGGAGLHAEQGRQASADEFEKLWAEELEVALFRKAQRLPSPWTQKKRVFMICMYGLNTWQTDDSTVGTEQSSPKEGMLPMQTAMYPHLRIRLLNHDILTALIGSFDSLEPQLSVFVLFFLMASQLRHGLRNEFSGPDRHRKPVQVSYAVVLGGGIGEVMLMLQVRVVKCYGWEVAMEQKLAALRNKEVLLALYMRDRLRVKKGLGKREENPVGLVGYAAIYGAHDGLSSRILRDPSNQLAFLKLPEAWVAREVEFLIATQPPVCQNGQLPAWLHHWSPTGGRDESLKVQGTFSWSTGPGGELVAIVGGVGSGKSALLQAILGELMPDETEVKAFVSRALGQVPSGSGEESLAVQMEGCPVPYIAEGTLKAIQAGRGRNKDRIDEGRCSHRRTQSLNCLAGCEIIVTAMAPSLCLVLAWAACAVAQDVVLAVTADEGPAVRIVNHVLLEAVVLLLIAVVALCALLVFLGRLLCCFRTGRQGLLDPLLIDDEPLLIDDEQDLEDAERHTNPDTSRSSSAQTARLSTSHGPRRCFQDLHVPTRIPIMRRILEARGRLSKKTELPREHRDTASKSSPKLLGRERFGSPPSRKARGSEVRKPSTAAAAAKNSSVRQPVSAPAPCKEPAERQADPATGGPMLYEKLFSQAAETEDLREVVYCNLAQPSTSFPRAAANMKRQAESQHVAGAQEQQSKVGRKRPIICYSLPLMGHVTPILSICNALRSKGHKVLFVSSAGLRKKLEDRCRRQGYAFRPLEDGMTEQEVSSIHPAAGPTFKDFTEKHGPLLAELIRAEEPIVVVADFASGAGLLQAPKMKVPLVINVPMPASLLKTVLLLTNPFISAFARRWHHGDRFAIEYLSDIGMPAVKSTTSIVNSSPAVELTGKTSLCGCRRRPARSASAGLKQQFEPVSLPPNVFVSGPLDGFTPKPLLEKAANHAYVLKFLKTSNSAKPLFYITTGTLLDLSEAQVLALYNGFASRDVRVIWSLKESKRSFLPESVSENFLIHHWMPQVEILSIPELTAVLTHCGWGGSLECMMAGKPVICFPGFGDQKQNARILLQKGCGTLLKPATLTAATVVAAVDDVLKKLETYRENASRVSDELRKSPGPQAVVEVIEKASKQGECNSLAFFEATAGFSHSEWLTRFAGGGGAKVGPGAEVGYVWALFSSPATTPRGRLPSDAENITPPRSSPGSTLTASTMEYEEREKARPSLPRDATRRIAWSESWLSQATRKQLPAAKTMKLAWSDVAQRRDSAASCLD</sequence>
<dbReference type="Proteomes" id="UP000186817">
    <property type="component" value="Unassembled WGS sequence"/>
</dbReference>
<dbReference type="InterPro" id="IPR050481">
    <property type="entry name" value="UDP-glycosyltransf_plant"/>
</dbReference>
<keyword evidence="1 5" id="KW-0808">Transferase</keyword>
<dbReference type="Gene3D" id="3.40.50.300">
    <property type="entry name" value="P-loop containing nucleotide triphosphate hydrolases"/>
    <property type="match status" value="1"/>
</dbReference>
<evidence type="ECO:0000313" key="6">
    <source>
        <dbReference type="Proteomes" id="UP000186817"/>
    </source>
</evidence>
<dbReference type="InterPro" id="IPR000595">
    <property type="entry name" value="cNMP-bd_dom"/>
</dbReference>
<keyword evidence="6" id="KW-1185">Reference proteome</keyword>
<dbReference type="InterPro" id="IPR014710">
    <property type="entry name" value="RmlC-like_jellyroll"/>
</dbReference>
<dbReference type="SUPFAM" id="SSF52540">
    <property type="entry name" value="P-loop containing nucleoside triphosphate hydrolases"/>
    <property type="match status" value="1"/>
</dbReference>
<feature type="compositionally biased region" description="Basic and acidic residues" evidence="2">
    <location>
        <begin position="1636"/>
        <end position="1652"/>
    </location>
</feature>
<feature type="region of interest" description="Disordered" evidence="2">
    <location>
        <begin position="2251"/>
        <end position="2294"/>
    </location>
</feature>
<feature type="compositionally biased region" description="Polar residues" evidence="2">
    <location>
        <begin position="1593"/>
        <end position="1610"/>
    </location>
</feature>
<feature type="region of interest" description="Disordered" evidence="2">
    <location>
        <begin position="1636"/>
        <end position="1718"/>
    </location>
</feature>
<feature type="transmembrane region" description="Helical" evidence="3">
    <location>
        <begin position="1487"/>
        <end position="1508"/>
    </location>
</feature>
<dbReference type="InterPro" id="IPR016024">
    <property type="entry name" value="ARM-type_fold"/>
</dbReference>
<proteinExistence type="predicted"/>
<evidence type="ECO:0000259" key="4">
    <source>
        <dbReference type="PROSITE" id="PS50042"/>
    </source>
</evidence>
<gene>
    <name evidence="5" type="primary">UFGT</name>
    <name evidence="5" type="ORF">AK812_SmicGene14956</name>
</gene>
<dbReference type="PANTHER" id="PTHR48049:SF132">
    <property type="entry name" value="GLYCOSYLTRANSFERASE"/>
    <property type="match status" value="1"/>
</dbReference>